<dbReference type="AlphaFoldDB" id="A0AAW5W5P2"/>
<feature type="transmembrane region" description="Helical" evidence="1">
    <location>
        <begin position="358"/>
        <end position="376"/>
    </location>
</feature>
<keyword evidence="1" id="KW-1133">Transmembrane helix</keyword>
<reference evidence="4" key="1">
    <citation type="submission" date="2022-07" db="EMBL/GenBank/DDBJ databases">
        <title>Genome Sequence of Citrobacter portucalensis from Edible Snails.</title>
        <authorList>
            <person name="Okafor A.C."/>
            <person name="Ogbo F.C."/>
            <person name="Ruppitsch W."/>
            <person name="Allerberger F."/>
        </authorList>
    </citation>
    <scope>NUCLEOTIDE SEQUENCE</scope>
    <source>
        <strain evidence="4">Igbk 7</strain>
    </source>
</reference>
<proteinExistence type="predicted"/>
<sequence>MSKHIKMIFISQTDKTASKNYQPGVDGLRAVAVILVLIFHVGFGGVPGGFIGVDVFFVISGYLITGIIFNQTEKETFSYINFMFARIARLYPALIATLIAVFAGCFILYSPSDFVSVSKSAIYALYSASNIFFAQSAGYFDTSSEINPLLHTWSLGVEQQFYLVWPLIIGAAYLVKKSLVPWVLIIISIASLASSQWATINMQTEAYYWMPFRVFELSFGGLAFFISRWIKPSELMKESMMAAGLAMIVSSALLYSSSTQFPGLHAMIPVLGAMLCILSHDAKYAGFAVNNRVSVTIGLISYSVYLIHWPIIVFYKYWIYRELNDIEKASLILSSLAVGFLMYNAIENKFRKIKINEFCYKSVLFLSLTILVMISYSSSIKDNGFAFRIQNYKENMEMLKPGFKEYLFGGFGVKQGEMVVLGDKTKKPSFVFMGDSYARQYSLAMSEFLAKRNLSAAAFFADGAYLSNSVYVTGKGKVSVYGVKIGTKAIDYSKYNKIPLVYAQSWLRYMEMLSDKDGNVYKFNGDNDYMKFNASVINNIQEYTNQKVIVIGNHPAAIGSDGGLSCVSRPSYVEKKCIDSIFSTESGDRVDSNNYLNKWLSDNGSIKFINPYDFMCGNGKCNLVSEKGDVMYSDEYHLSRYGARKAIEGFGNIIIDI</sequence>
<evidence type="ECO:0000259" key="3">
    <source>
        <dbReference type="Pfam" id="PF19040"/>
    </source>
</evidence>
<evidence type="ECO:0000256" key="1">
    <source>
        <dbReference type="SAM" id="Phobius"/>
    </source>
</evidence>
<feature type="transmembrane region" description="Helical" evidence="1">
    <location>
        <begin position="49"/>
        <end position="69"/>
    </location>
</feature>
<comment type="caution">
    <text evidence="4">The sequence shown here is derived from an EMBL/GenBank/DDBJ whole genome shotgun (WGS) entry which is preliminary data.</text>
</comment>
<keyword evidence="4" id="KW-0808">Transferase</keyword>
<dbReference type="GO" id="GO:0009103">
    <property type="term" value="P:lipopolysaccharide biosynthetic process"/>
    <property type="evidence" value="ECO:0007669"/>
    <property type="project" value="TreeGrafter"/>
</dbReference>
<feature type="transmembrane region" description="Helical" evidence="1">
    <location>
        <begin position="21"/>
        <end position="43"/>
    </location>
</feature>
<feature type="transmembrane region" description="Helical" evidence="1">
    <location>
        <begin position="90"/>
        <end position="109"/>
    </location>
</feature>
<evidence type="ECO:0000313" key="4">
    <source>
        <dbReference type="EMBL" id="MCX9000427.1"/>
    </source>
</evidence>
<dbReference type="InterPro" id="IPR002656">
    <property type="entry name" value="Acyl_transf_3_dom"/>
</dbReference>
<dbReference type="Pfam" id="PF19040">
    <property type="entry name" value="SGNH"/>
    <property type="match status" value="1"/>
</dbReference>
<gene>
    <name evidence="4" type="ORF">NLN86_01955</name>
</gene>
<feature type="transmembrane region" description="Helical" evidence="1">
    <location>
        <begin position="159"/>
        <end position="175"/>
    </location>
</feature>
<dbReference type="EMBL" id="JANDBG010000001">
    <property type="protein sequence ID" value="MCX9000427.1"/>
    <property type="molecule type" value="Genomic_DNA"/>
</dbReference>
<feature type="transmembrane region" description="Helical" evidence="1">
    <location>
        <begin position="329"/>
        <end position="346"/>
    </location>
</feature>
<dbReference type="Proteomes" id="UP001207430">
    <property type="component" value="Unassembled WGS sequence"/>
</dbReference>
<feature type="transmembrane region" description="Helical" evidence="1">
    <location>
        <begin position="293"/>
        <end position="317"/>
    </location>
</feature>
<evidence type="ECO:0000313" key="5">
    <source>
        <dbReference type="Proteomes" id="UP001207430"/>
    </source>
</evidence>
<keyword evidence="4" id="KW-0012">Acyltransferase</keyword>
<protein>
    <submittedName>
        <fullName evidence="4">Acyltransferase</fullName>
    </submittedName>
</protein>
<feature type="transmembrane region" description="Helical" evidence="1">
    <location>
        <begin position="182"/>
        <end position="200"/>
    </location>
</feature>
<dbReference type="RefSeq" id="WP_267448157.1">
    <property type="nucleotide sequence ID" value="NZ_JANDBG010000001.1"/>
</dbReference>
<organism evidence="4 5">
    <name type="scientific">Citrobacter portucalensis</name>
    <dbReference type="NCBI Taxonomy" id="1639133"/>
    <lineage>
        <taxon>Bacteria</taxon>
        <taxon>Pseudomonadati</taxon>
        <taxon>Pseudomonadota</taxon>
        <taxon>Gammaproteobacteria</taxon>
        <taxon>Enterobacterales</taxon>
        <taxon>Enterobacteriaceae</taxon>
        <taxon>Citrobacter</taxon>
        <taxon>Citrobacter freundii complex</taxon>
    </lineage>
</organism>
<dbReference type="Pfam" id="PF01757">
    <property type="entry name" value="Acyl_transf_3"/>
    <property type="match status" value="1"/>
</dbReference>
<feature type="transmembrane region" description="Helical" evidence="1">
    <location>
        <begin position="206"/>
        <end position="227"/>
    </location>
</feature>
<dbReference type="InterPro" id="IPR050879">
    <property type="entry name" value="Acyltransferase_3"/>
</dbReference>
<dbReference type="PANTHER" id="PTHR23028">
    <property type="entry name" value="ACETYLTRANSFERASE"/>
    <property type="match status" value="1"/>
</dbReference>
<name>A0AAW5W5P2_9ENTR</name>
<dbReference type="InterPro" id="IPR043968">
    <property type="entry name" value="SGNH"/>
</dbReference>
<keyword evidence="1" id="KW-0812">Transmembrane</keyword>
<accession>A0AAW5W5P2</accession>
<evidence type="ECO:0000259" key="2">
    <source>
        <dbReference type="Pfam" id="PF01757"/>
    </source>
</evidence>
<feature type="domain" description="Acyltransferase 3" evidence="2">
    <location>
        <begin position="24"/>
        <end position="340"/>
    </location>
</feature>
<dbReference type="GO" id="GO:0016747">
    <property type="term" value="F:acyltransferase activity, transferring groups other than amino-acyl groups"/>
    <property type="evidence" value="ECO:0007669"/>
    <property type="project" value="InterPro"/>
</dbReference>
<keyword evidence="1" id="KW-0472">Membrane</keyword>
<feature type="transmembrane region" description="Helical" evidence="1">
    <location>
        <begin position="263"/>
        <end position="281"/>
    </location>
</feature>
<dbReference type="GO" id="GO:0016020">
    <property type="term" value="C:membrane"/>
    <property type="evidence" value="ECO:0007669"/>
    <property type="project" value="TreeGrafter"/>
</dbReference>
<dbReference type="PANTHER" id="PTHR23028:SF53">
    <property type="entry name" value="ACYL_TRANSF_3 DOMAIN-CONTAINING PROTEIN"/>
    <property type="match status" value="1"/>
</dbReference>
<feature type="domain" description="SGNH" evidence="3">
    <location>
        <begin position="420"/>
        <end position="646"/>
    </location>
</feature>